<sequence>MSIVSLLLFKNVSWGASRWLPENKSIIISLPSAVDDCLVIPTCIQCFVTTNPPRPILVLSNKAGTITFVDLSCRKCVAELNAPQSIHEIEIIQNSDSSNVILTSFTGAQWIIPLENGGRSITEVLSSCIPSEFKKVEPVSSHVNQSTGGITVLDSAGNFIEFHNDLSTIGAISKKRFKVTYIYQ</sequence>
<dbReference type="AlphaFoldDB" id="A0A0D8XDY8"/>
<protein>
    <submittedName>
        <fullName evidence="1">Uncharacterized protein</fullName>
    </submittedName>
</protein>
<dbReference type="Proteomes" id="UP000053766">
    <property type="component" value="Unassembled WGS sequence"/>
</dbReference>
<organism evidence="1 2">
    <name type="scientific">Dictyocaulus viviparus</name>
    <name type="common">Bovine lungworm</name>
    <dbReference type="NCBI Taxonomy" id="29172"/>
    <lineage>
        <taxon>Eukaryota</taxon>
        <taxon>Metazoa</taxon>
        <taxon>Ecdysozoa</taxon>
        <taxon>Nematoda</taxon>
        <taxon>Chromadorea</taxon>
        <taxon>Rhabditida</taxon>
        <taxon>Rhabditina</taxon>
        <taxon>Rhabditomorpha</taxon>
        <taxon>Strongyloidea</taxon>
        <taxon>Metastrongylidae</taxon>
        <taxon>Dictyocaulus</taxon>
    </lineage>
</organism>
<gene>
    <name evidence="1" type="ORF">DICVIV_11147</name>
</gene>
<proteinExistence type="predicted"/>
<name>A0A0D8XDY8_DICVI</name>
<dbReference type="STRING" id="29172.A0A0D8XDY8"/>
<accession>A0A0D8XDY8</accession>
<evidence type="ECO:0000313" key="1">
    <source>
        <dbReference type="EMBL" id="KJH42850.1"/>
    </source>
</evidence>
<evidence type="ECO:0000313" key="2">
    <source>
        <dbReference type="Proteomes" id="UP000053766"/>
    </source>
</evidence>
<dbReference type="OrthoDB" id="10256179at2759"/>
<dbReference type="EMBL" id="KN716617">
    <property type="protein sequence ID" value="KJH42850.1"/>
    <property type="molecule type" value="Genomic_DNA"/>
</dbReference>
<keyword evidence="2" id="KW-1185">Reference proteome</keyword>
<reference evidence="2" key="2">
    <citation type="journal article" date="2016" name="Sci. Rep.">
        <title>Dictyocaulus viviparus genome, variome and transcriptome elucidate lungworm biology and support future intervention.</title>
        <authorList>
            <person name="McNulty S.N."/>
            <person name="Strube C."/>
            <person name="Rosa B.A."/>
            <person name="Martin J.C."/>
            <person name="Tyagi R."/>
            <person name="Choi Y.J."/>
            <person name="Wang Q."/>
            <person name="Hallsworth Pepin K."/>
            <person name="Zhang X."/>
            <person name="Ozersky P."/>
            <person name="Wilson R.K."/>
            <person name="Sternberg P.W."/>
            <person name="Gasser R.B."/>
            <person name="Mitreva M."/>
        </authorList>
    </citation>
    <scope>NUCLEOTIDE SEQUENCE [LARGE SCALE GENOMIC DNA]</scope>
    <source>
        <strain evidence="2">HannoverDv2000</strain>
    </source>
</reference>
<reference evidence="1 2" key="1">
    <citation type="submission" date="2013-11" db="EMBL/GenBank/DDBJ databases">
        <title>Draft genome of the bovine lungworm Dictyocaulus viviparus.</title>
        <authorList>
            <person name="Mitreva M."/>
        </authorList>
    </citation>
    <scope>NUCLEOTIDE SEQUENCE [LARGE SCALE GENOMIC DNA]</scope>
    <source>
        <strain evidence="1 2">HannoverDv2000</strain>
    </source>
</reference>